<dbReference type="EMBL" id="JACRYL010000021">
    <property type="protein sequence ID" value="MBC6112497.1"/>
    <property type="molecule type" value="Genomic_DNA"/>
</dbReference>
<dbReference type="RefSeq" id="WP_187072916.1">
    <property type="nucleotide sequence ID" value="NZ_JACRYL010000021.1"/>
</dbReference>
<feature type="transmembrane region" description="Helical" evidence="1">
    <location>
        <begin position="20"/>
        <end position="38"/>
    </location>
</feature>
<dbReference type="NCBIfam" id="TIGR03781">
    <property type="entry name" value="Bac_Flav_CT_K"/>
    <property type="match status" value="1"/>
</dbReference>
<evidence type="ECO:0000313" key="3">
    <source>
        <dbReference type="Proteomes" id="UP000652755"/>
    </source>
</evidence>
<gene>
    <name evidence="2" type="primary">traK</name>
    <name evidence="2" type="ORF">H7U22_18905</name>
</gene>
<keyword evidence="3" id="KW-1185">Reference proteome</keyword>
<protein>
    <submittedName>
        <fullName evidence="2">Conjugative transposon protein TraK</fullName>
    </submittedName>
</protein>
<keyword evidence="1" id="KW-0472">Membrane</keyword>
<proteinExistence type="predicted"/>
<keyword evidence="1" id="KW-0812">Transmembrane</keyword>
<keyword evidence="1" id="KW-1133">Transmembrane helix</keyword>
<organism evidence="2 3">
    <name type="scientific">Pedobacter fastidiosus</name>
    <dbReference type="NCBI Taxonomy" id="2765361"/>
    <lineage>
        <taxon>Bacteria</taxon>
        <taxon>Pseudomonadati</taxon>
        <taxon>Bacteroidota</taxon>
        <taxon>Sphingobacteriia</taxon>
        <taxon>Sphingobacteriales</taxon>
        <taxon>Sphingobacteriaceae</taxon>
        <taxon>Pedobacter</taxon>
    </lineage>
</organism>
<comment type="caution">
    <text evidence="2">The sequence shown here is derived from an EMBL/GenBank/DDBJ whole genome shotgun (WGS) entry which is preliminary data.</text>
</comment>
<evidence type="ECO:0000256" key="1">
    <source>
        <dbReference type="SAM" id="Phobius"/>
    </source>
</evidence>
<accession>A0ABR7KWJ8</accession>
<sequence>MFTQFKNIDTAFSHIRRFSIFLIIACVFLSGFAIWRSFMLVDRASARIYILANGKALEAFAAERKDNVGVELRDHVKMFHHYFFTMDPDEKVITTNIGLALNLADESAKKEYDNLRERGYFNNLISANISQKISVDSTFLDLNVYPYYFKCFATQKLIRSSSTVMRRLVTQGFLRDVTRSDNNPHGFLIQQWETLENPDSKGEVRP</sequence>
<dbReference type="Proteomes" id="UP000652755">
    <property type="component" value="Unassembled WGS sequence"/>
</dbReference>
<dbReference type="InterPro" id="IPR022276">
    <property type="entry name" value="Conjug_transposon_TraK"/>
</dbReference>
<evidence type="ECO:0000313" key="2">
    <source>
        <dbReference type="EMBL" id="MBC6112497.1"/>
    </source>
</evidence>
<name>A0ABR7KWJ8_9SPHI</name>
<reference evidence="2 3" key="1">
    <citation type="submission" date="2020-08" db="EMBL/GenBank/DDBJ databases">
        <authorList>
            <person name="Sun Q."/>
            <person name="Inoue M."/>
        </authorList>
    </citation>
    <scope>NUCLEOTIDE SEQUENCE [LARGE SCALE GENOMIC DNA]</scope>
    <source>
        <strain evidence="2 3">CCM 8938</strain>
    </source>
</reference>